<proteinExistence type="predicted"/>
<gene>
    <name evidence="1" type="ORF">P171DRAFT_426103</name>
</gene>
<name>A0A9P4PYM5_9PLEO</name>
<dbReference type="AlphaFoldDB" id="A0A9P4PYM5"/>
<dbReference type="EMBL" id="MU001492">
    <property type="protein sequence ID" value="KAF2451608.1"/>
    <property type="molecule type" value="Genomic_DNA"/>
</dbReference>
<sequence length="118" mass="12737">MDVAGVFAPLWSLSVPSQCGKRARRGLTSHVTIVSTCSLASTATLTYLWKAFTWTTSVDRWHNTARLKRYNLRAAFLLGHCGVDVCLLTGSCARFDGPTEPAMPSTDIINTLKSSGSG</sequence>
<protein>
    <submittedName>
        <fullName evidence="1">Uncharacterized protein</fullName>
    </submittedName>
</protein>
<comment type="caution">
    <text evidence="1">The sequence shown here is derived from an EMBL/GenBank/DDBJ whole genome shotgun (WGS) entry which is preliminary data.</text>
</comment>
<keyword evidence="2" id="KW-1185">Reference proteome</keyword>
<evidence type="ECO:0000313" key="2">
    <source>
        <dbReference type="Proteomes" id="UP000799764"/>
    </source>
</evidence>
<reference evidence="1" key="1">
    <citation type="journal article" date="2020" name="Stud. Mycol.">
        <title>101 Dothideomycetes genomes: a test case for predicting lifestyles and emergence of pathogens.</title>
        <authorList>
            <person name="Haridas S."/>
            <person name="Albert R."/>
            <person name="Binder M."/>
            <person name="Bloem J."/>
            <person name="Labutti K."/>
            <person name="Salamov A."/>
            <person name="Andreopoulos B."/>
            <person name="Baker S."/>
            <person name="Barry K."/>
            <person name="Bills G."/>
            <person name="Bluhm B."/>
            <person name="Cannon C."/>
            <person name="Castanera R."/>
            <person name="Culley D."/>
            <person name="Daum C."/>
            <person name="Ezra D."/>
            <person name="Gonzalez J."/>
            <person name="Henrissat B."/>
            <person name="Kuo A."/>
            <person name="Liang C."/>
            <person name="Lipzen A."/>
            <person name="Lutzoni F."/>
            <person name="Magnuson J."/>
            <person name="Mondo S."/>
            <person name="Nolan M."/>
            <person name="Ohm R."/>
            <person name="Pangilinan J."/>
            <person name="Park H.-J."/>
            <person name="Ramirez L."/>
            <person name="Alfaro M."/>
            <person name="Sun H."/>
            <person name="Tritt A."/>
            <person name="Yoshinaga Y."/>
            <person name="Zwiers L.-H."/>
            <person name="Turgeon B."/>
            <person name="Goodwin S."/>
            <person name="Spatafora J."/>
            <person name="Crous P."/>
            <person name="Grigoriev I."/>
        </authorList>
    </citation>
    <scope>NUCLEOTIDE SEQUENCE</scope>
    <source>
        <strain evidence="1">CBS 690.94</strain>
    </source>
</reference>
<evidence type="ECO:0000313" key="1">
    <source>
        <dbReference type="EMBL" id="KAF2451608.1"/>
    </source>
</evidence>
<organism evidence="1 2">
    <name type="scientific">Karstenula rhodostoma CBS 690.94</name>
    <dbReference type="NCBI Taxonomy" id="1392251"/>
    <lineage>
        <taxon>Eukaryota</taxon>
        <taxon>Fungi</taxon>
        <taxon>Dikarya</taxon>
        <taxon>Ascomycota</taxon>
        <taxon>Pezizomycotina</taxon>
        <taxon>Dothideomycetes</taxon>
        <taxon>Pleosporomycetidae</taxon>
        <taxon>Pleosporales</taxon>
        <taxon>Massarineae</taxon>
        <taxon>Didymosphaeriaceae</taxon>
        <taxon>Karstenula</taxon>
    </lineage>
</organism>
<accession>A0A9P4PYM5</accession>
<dbReference type="Proteomes" id="UP000799764">
    <property type="component" value="Unassembled WGS sequence"/>
</dbReference>